<evidence type="ECO:0000256" key="4">
    <source>
        <dbReference type="ARBA" id="ARBA00022833"/>
    </source>
</evidence>
<feature type="domain" description="IBR" evidence="5">
    <location>
        <begin position="442"/>
        <end position="516"/>
    </location>
</feature>
<gene>
    <name evidence="6" type="ORF">DdX_13019</name>
</gene>
<reference evidence="6" key="1">
    <citation type="submission" date="2022-01" db="EMBL/GenBank/DDBJ databases">
        <title>Genome Sequence Resource for Two Populations of Ditylenchus destructor, the Migratory Endoparasitic Phytonematode.</title>
        <authorList>
            <person name="Zhang H."/>
            <person name="Lin R."/>
            <person name="Xie B."/>
        </authorList>
    </citation>
    <scope>NUCLEOTIDE SEQUENCE</scope>
    <source>
        <strain evidence="6">BazhouSP</strain>
    </source>
</reference>
<dbReference type="Proteomes" id="UP001201812">
    <property type="component" value="Unassembled WGS sequence"/>
</dbReference>
<dbReference type="GO" id="GO:0008270">
    <property type="term" value="F:zinc ion binding"/>
    <property type="evidence" value="ECO:0007669"/>
    <property type="project" value="UniProtKB-KW"/>
</dbReference>
<evidence type="ECO:0000313" key="6">
    <source>
        <dbReference type="EMBL" id="KAI1706361.1"/>
    </source>
</evidence>
<keyword evidence="7" id="KW-1185">Reference proteome</keyword>
<organism evidence="6 7">
    <name type="scientific">Ditylenchus destructor</name>
    <dbReference type="NCBI Taxonomy" id="166010"/>
    <lineage>
        <taxon>Eukaryota</taxon>
        <taxon>Metazoa</taxon>
        <taxon>Ecdysozoa</taxon>
        <taxon>Nematoda</taxon>
        <taxon>Chromadorea</taxon>
        <taxon>Rhabditida</taxon>
        <taxon>Tylenchina</taxon>
        <taxon>Tylenchomorpha</taxon>
        <taxon>Sphaerularioidea</taxon>
        <taxon>Anguinidae</taxon>
        <taxon>Anguininae</taxon>
        <taxon>Ditylenchus</taxon>
    </lineage>
</organism>
<evidence type="ECO:0000256" key="2">
    <source>
        <dbReference type="ARBA" id="ARBA00022771"/>
    </source>
</evidence>
<dbReference type="EMBL" id="JAKKPZ010000048">
    <property type="protein sequence ID" value="KAI1706361.1"/>
    <property type="molecule type" value="Genomic_DNA"/>
</dbReference>
<evidence type="ECO:0000256" key="1">
    <source>
        <dbReference type="ARBA" id="ARBA00022723"/>
    </source>
</evidence>
<dbReference type="CDD" id="cd20335">
    <property type="entry name" value="BRcat_RBR"/>
    <property type="match status" value="1"/>
</dbReference>
<sequence>MEYNLAAIKDVRLKMFVTDAERDSYVGQEAAFIAAMAESRSPFIDNEELLHILRHPCDDIEYWLQLYFYREIHGEEKFEELARKFGIQISAFNRAVEIGDRFKESVKNVKQSHPPKYFCFRIDVVRQYFMETFLHQICVYSGNDEAGFFDYNRAVFLQISDRSAASKYKGLKFSYQAAYFILVCRGESKFAEFLCVLPDKFRNDMPMSQVELTTFKVGRDAYNSFLKLDKRQIREKCGPFISIIGGKSDKSAITMVHPEGNKEIAQLFVRSHMRKVAEDLKEECRYFWLEQYRAMIIVGPGLEVLGLFMKETNKVLIKPTNTSDERTIRDLCRALRDAEPDSRIRICYKKGNALSQKMCGVLVILKNPEKAKELMHQLQASSNLETELMKADLFPLNCVDRECAGMLTLDDIDIIIDKAGFASQQEFKEMFVPVIDRAISDFLRPGNVRYKRCTNKDCQYIIDPSVTLKRFQVDPGDIASNNETRMLLIQNGVTCEGCQSLRCGLCGYDFHPIITCEEHYSRTYVLNNEGLLRWRE</sequence>
<evidence type="ECO:0000256" key="3">
    <source>
        <dbReference type="ARBA" id="ARBA00022786"/>
    </source>
</evidence>
<name>A0AAD4R338_9BILA</name>
<keyword evidence="3" id="KW-0833">Ubl conjugation pathway</keyword>
<accession>A0AAD4R338</accession>
<evidence type="ECO:0000259" key="5">
    <source>
        <dbReference type="Pfam" id="PF01485"/>
    </source>
</evidence>
<dbReference type="InterPro" id="IPR002867">
    <property type="entry name" value="IBR_dom"/>
</dbReference>
<dbReference type="Pfam" id="PF01485">
    <property type="entry name" value="IBR"/>
    <property type="match status" value="1"/>
</dbReference>
<proteinExistence type="predicted"/>
<comment type="caution">
    <text evidence="6">The sequence shown here is derived from an EMBL/GenBank/DDBJ whole genome shotgun (WGS) entry which is preliminary data.</text>
</comment>
<evidence type="ECO:0000313" key="7">
    <source>
        <dbReference type="Proteomes" id="UP001201812"/>
    </source>
</evidence>
<protein>
    <submittedName>
        <fullName evidence="6">IBR domain, a half RING-finger domain-containing protein</fullName>
    </submittedName>
</protein>
<dbReference type="AlphaFoldDB" id="A0AAD4R338"/>
<keyword evidence="4" id="KW-0862">Zinc</keyword>
<keyword evidence="1" id="KW-0479">Metal-binding</keyword>
<keyword evidence="2" id="KW-0863">Zinc-finger</keyword>